<dbReference type="GO" id="GO:0030313">
    <property type="term" value="C:cell envelope"/>
    <property type="evidence" value="ECO:0007669"/>
    <property type="project" value="UniProtKB-SubCell"/>
</dbReference>
<dbReference type="GO" id="GO:0042834">
    <property type="term" value="F:peptidoglycan binding"/>
    <property type="evidence" value="ECO:0007669"/>
    <property type="project" value="InterPro"/>
</dbReference>
<organism evidence="12 13">
    <name type="scientific">Porticoccus litoralis</name>
    <dbReference type="NCBI Taxonomy" id="434086"/>
    <lineage>
        <taxon>Bacteria</taxon>
        <taxon>Pseudomonadati</taxon>
        <taxon>Pseudomonadota</taxon>
        <taxon>Gammaproteobacteria</taxon>
        <taxon>Cellvibrionales</taxon>
        <taxon>Porticoccaceae</taxon>
        <taxon>Porticoccus</taxon>
    </lineage>
</organism>
<gene>
    <name evidence="12" type="ORF">Q8A57_06500</name>
</gene>
<dbReference type="Gene3D" id="3.10.450.350">
    <property type="match status" value="2"/>
</dbReference>
<keyword evidence="4" id="KW-0479">Metal-binding</keyword>
<evidence type="ECO:0000256" key="3">
    <source>
        <dbReference type="ARBA" id="ARBA00022670"/>
    </source>
</evidence>
<dbReference type="Proteomes" id="UP001178354">
    <property type="component" value="Unassembled WGS sequence"/>
</dbReference>
<keyword evidence="13" id="KW-1185">Reference proteome</keyword>
<dbReference type="GO" id="GO:0004222">
    <property type="term" value="F:metalloendopeptidase activity"/>
    <property type="evidence" value="ECO:0007669"/>
    <property type="project" value="TreeGrafter"/>
</dbReference>
<dbReference type="Gene3D" id="2.70.70.10">
    <property type="entry name" value="Glucose Permease (Domain IIA)"/>
    <property type="match status" value="1"/>
</dbReference>
<dbReference type="GO" id="GO:0046872">
    <property type="term" value="F:metal ion binding"/>
    <property type="evidence" value="ECO:0007669"/>
    <property type="project" value="UniProtKB-KW"/>
</dbReference>
<comment type="subcellular location">
    <subcellularLocation>
        <location evidence="2">Cell envelope</location>
    </subcellularLocation>
</comment>
<protein>
    <submittedName>
        <fullName evidence="12">Peptidoglycan DD-metalloendopeptidase family protein</fullName>
    </submittedName>
</protein>
<comment type="caution">
    <text evidence="12">The sequence shown here is derived from an EMBL/GenBank/DDBJ whole genome shotgun (WGS) entry which is preliminary data.</text>
</comment>
<dbReference type="PANTHER" id="PTHR21666:SF288">
    <property type="entry name" value="CELL DIVISION PROTEIN YTFB"/>
    <property type="match status" value="1"/>
</dbReference>
<dbReference type="InterPro" id="IPR045834">
    <property type="entry name" value="Csd3_N2"/>
</dbReference>
<reference evidence="12" key="1">
    <citation type="journal article" date="2010" name="Int. J. Syst. Evol. Microbiol.">
        <title>Porticoccus litoralis gen. nov., sp. nov., a gammaproteobacterium isolated from the Yellow Sea.</title>
        <authorList>
            <person name="Oh H.M."/>
            <person name="Kim H."/>
            <person name="Kim K.M."/>
            <person name="Min G.S."/>
            <person name="Cho J.C."/>
        </authorList>
    </citation>
    <scope>NUCLEOTIDE SEQUENCE</scope>
    <source>
        <strain evidence="12">DSM 25064</strain>
    </source>
</reference>
<evidence type="ECO:0000259" key="10">
    <source>
        <dbReference type="Pfam" id="PF04225"/>
    </source>
</evidence>
<dbReference type="CDD" id="cd12797">
    <property type="entry name" value="M23_peptidase"/>
    <property type="match status" value="1"/>
</dbReference>
<proteinExistence type="predicted"/>
<dbReference type="InterPro" id="IPR011055">
    <property type="entry name" value="Dup_hybrid_motif"/>
</dbReference>
<dbReference type="RefSeq" id="WP_305170176.1">
    <property type="nucleotide sequence ID" value="NZ_JAUUUU010000003.1"/>
</dbReference>
<dbReference type="EMBL" id="JAUUUU010000003">
    <property type="protein sequence ID" value="MDP1520608.1"/>
    <property type="molecule type" value="Genomic_DNA"/>
</dbReference>
<dbReference type="InterPro" id="IPR007340">
    <property type="entry name" value="LysM_Opacity-associatedA"/>
</dbReference>
<feature type="transmembrane region" description="Helical" evidence="8">
    <location>
        <begin position="24"/>
        <end position="46"/>
    </location>
</feature>
<evidence type="ECO:0000313" key="12">
    <source>
        <dbReference type="EMBL" id="MDP1520608.1"/>
    </source>
</evidence>
<dbReference type="SUPFAM" id="SSF51261">
    <property type="entry name" value="Duplicated hybrid motif"/>
    <property type="match status" value="1"/>
</dbReference>
<keyword evidence="8" id="KW-0812">Transmembrane</keyword>
<evidence type="ECO:0000313" key="13">
    <source>
        <dbReference type="Proteomes" id="UP001178354"/>
    </source>
</evidence>
<accession>A0AAW8B2P1</accession>
<evidence type="ECO:0000256" key="8">
    <source>
        <dbReference type="SAM" id="Phobius"/>
    </source>
</evidence>
<keyword evidence="7" id="KW-0482">Metalloprotease</keyword>
<keyword evidence="3" id="KW-0645">Protease</keyword>
<reference evidence="12" key="2">
    <citation type="submission" date="2023-08" db="EMBL/GenBank/DDBJ databases">
        <authorList>
            <person name="Luo J."/>
        </authorList>
    </citation>
    <scope>NUCLEOTIDE SEQUENCE</scope>
    <source>
        <strain evidence="12">DSM 25064</strain>
    </source>
</reference>
<keyword evidence="6" id="KW-0862">Zinc</keyword>
<dbReference type="PANTHER" id="PTHR21666">
    <property type="entry name" value="PEPTIDASE-RELATED"/>
    <property type="match status" value="1"/>
</dbReference>
<dbReference type="Pfam" id="PF19425">
    <property type="entry name" value="Csd3_N2"/>
    <property type="match status" value="1"/>
</dbReference>
<dbReference type="AlphaFoldDB" id="A0AAW8B2P1"/>
<dbReference type="Pfam" id="PF01551">
    <property type="entry name" value="Peptidase_M23"/>
    <property type="match status" value="1"/>
</dbReference>
<keyword evidence="8" id="KW-1133">Transmembrane helix</keyword>
<evidence type="ECO:0000256" key="4">
    <source>
        <dbReference type="ARBA" id="ARBA00022723"/>
    </source>
</evidence>
<sequence length="482" mass="53683">MTQASFKTPKQELSPLQRLLTSRFVTRGLLVLGCCVFVVILATSFMEPNDDDNTTVQVESVAVSFQSSDDTPTENPLVASVQTTEQQAVQEELTATDPAVPEETFTWKKQIVRSGDNLTAIFKRVLLGSADVHRLMSSSPLAKPLSNMRPGEELRFGFAENGTLAQLKYTKSRLESYIFKSADDKSSTYMAEHIIREPEITTAYRESTIEDSLFLAGDRAQLPHNLIMEIANIFGWDVDFALDIRKGDHFAILFEEKFLDGEKIGTGNILAAEFTNQGRTFKAVRYVDSQGKANYFTPEGLSMRKAFLRAPLDFTRISSNFNLRRKHPIHKSIRAHRGVDYAAPRGTPIFSAGDGKVTASGYSKANGNYVFIQHGQRYTTKYLHLNKRSVKTGQNVRQRQVIGTVGSTGYATGPHLHYEFLVNGVHQNPRTVSLPQALPIDDAERSNFDTATASLTNQLALHKQSTQLAMLTEKDQQSTSTQ</sequence>
<feature type="domain" description="Csd3-like second N-terminal" evidence="11">
    <location>
        <begin position="208"/>
        <end position="322"/>
    </location>
</feature>
<dbReference type="FunFam" id="2.70.70.10:FF:000002">
    <property type="entry name" value="Murein DD-endopeptidase MepM"/>
    <property type="match status" value="1"/>
</dbReference>
<dbReference type="InterPro" id="IPR050570">
    <property type="entry name" value="Cell_wall_metabolism_enzyme"/>
</dbReference>
<evidence type="ECO:0000256" key="7">
    <source>
        <dbReference type="ARBA" id="ARBA00023049"/>
    </source>
</evidence>
<evidence type="ECO:0000259" key="9">
    <source>
        <dbReference type="Pfam" id="PF01551"/>
    </source>
</evidence>
<dbReference type="InterPro" id="IPR016047">
    <property type="entry name" value="M23ase_b-sheet_dom"/>
</dbReference>
<evidence type="ECO:0000256" key="2">
    <source>
        <dbReference type="ARBA" id="ARBA00004196"/>
    </source>
</evidence>
<evidence type="ECO:0000256" key="6">
    <source>
        <dbReference type="ARBA" id="ARBA00022833"/>
    </source>
</evidence>
<keyword evidence="8" id="KW-0472">Membrane</keyword>
<keyword evidence="5" id="KW-0378">Hydrolase</keyword>
<evidence type="ECO:0000256" key="1">
    <source>
        <dbReference type="ARBA" id="ARBA00001947"/>
    </source>
</evidence>
<feature type="domain" description="Opacity-associated protein A LysM-like" evidence="10">
    <location>
        <begin position="107"/>
        <end position="174"/>
    </location>
</feature>
<dbReference type="GO" id="GO:0006508">
    <property type="term" value="P:proteolysis"/>
    <property type="evidence" value="ECO:0007669"/>
    <property type="project" value="UniProtKB-KW"/>
</dbReference>
<evidence type="ECO:0000256" key="5">
    <source>
        <dbReference type="ARBA" id="ARBA00022801"/>
    </source>
</evidence>
<comment type="cofactor">
    <cofactor evidence="1">
        <name>Zn(2+)</name>
        <dbReference type="ChEBI" id="CHEBI:29105"/>
    </cofactor>
</comment>
<name>A0AAW8B2P1_9GAMM</name>
<feature type="domain" description="M23ase beta-sheet core" evidence="9">
    <location>
        <begin position="335"/>
        <end position="429"/>
    </location>
</feature>
<evidence type="ECO:0000259" key="11">
    <source>
        <dbReference type="Pfam" id="PF19425"/>
    </source>
</evidence>
<dbReference type="Pfam" id="PF04225">
    <property type="entry name" value="LysM_OapA"/>
    <property type="match status" value="1"/>
</dbReference>